<dbReference type="STRING" id="436907.A7THV6"/>
<dbReference type="InterPro" id="IPR052416">
    <property type="entry name" value="GTF3C_component"/>
</dbReference>
<dbReference type="InterPro" id="IPR036322">
    <property type="entry name" value="WD40_repeat_dom_sf"/>
</dbReference>
<keyword evidence="2" id="KW-0804">Transcription</keyword>
<dbReference type="GO" id="GO:0001002">
    <property type="term" value="F:RNA polymerase III type 1 promoter sequence-specific DNA binding"/>
    <property type="evidence" value="ECO:0007669"/>
    <property type="project" value="EnsemblFungi"/>
</dbReference>
<dbReference type="OMA" id="RLWKWDY"/>
<dbReference type="FunCoup" id="A7THV6">
    <property type="interactions" value="257"/>
</dbReference>
<feature type="region of interest" description="Disordered" evidence="4">
    <location>
        <begin position="102"/>
        <end position="129"/>
    </location>
</feature>
<keyword evidence="6" id="KW-1185">Reference proteome</keyword>
<evidence type="ECO:0000256" key="1">
    <source>
        <dbReference type="ARBA" id="ARBA00004123"/>
    </source>
</evidence>
<keyword evidence="3" id="KW-0539">Nucleus</keyword>
<name>A7THV6_VANPO</name>
<dbReference type="RefSeq" id="XP_001645976.1">
    <property type="nucleotide sequence ID" value="XM_001645926.1"/>
</dbReference>
<dbReference type="SUPFAM" id="SSF50978">
    <property type="entry name" value="WD40 repeat-like"/>
    <property type="match status" value="1"/>
</dbReference>
<dbReference type="GO" id="GO:0001003">
    <property type="term" value="F:RNA polymerase III type 2 promoter sequence-specific DNA binding"/>
    <property type="evidence" value="ECO:0007669"/>
    <property type="project" value="EnsemblFungi"/>
</dbReference>
<dbReference type="PANTHER" id="PTHR15052">
    <property type="entry name" value="RNA POLYMERASE III TRANSCRIPTION INITIATION FACTOR COMPLEX SUBUNIT"/>
    <property type="match status" value="1"/>
</dbReference>
<dbReference type="Gene3D" id="2.130.10.10">
    <property type="entry name" value="YVTN repeat-like/Quinoprotein amine dehydrogenase"/>
    <property type="match status" value="1"/>
</dbReference>
<dbReference type="PANTHER" id="PTHR15052:SF2">
    <property type="entry name" value="GENERAL TRANSCRIPTION FACTOR 3C POLYPEPTIDE 2"/>
    <property type="match status" value="1"/>
</dbReference>
<dbReference type="GO" id="GO:0042791">
    <property type="term" value="P:5S class rRNA transcription by RNA polymerase III"/>
    <property type="evidence" value="ECO:0007669"/>
    <property type="project" value="EnsemblFungi"/>
</dbReference>
<organism evidence="6">
    <name type="scientific">Vanderwaltozyma polyspora (strain ATCC 22028 / DSM 70294 / BCRC 21397 / CBS 2163 / NBRC 10782 / NRRL Y-8283 / UCD 57-17)</name>
    <name type="common">Kluyveromyces polysporus</name>
    <dbReference type="NCBI Taxonomy" id="436907"/>
    <lineage>
        <taxon>Eukaryota</taxon>
        <taxon>Fungi</taxon>
        <taxon>Dikarya</taxon>
        <taxon>Ascomycota</taxon>
        <taxon>Saccharomycotina</taxon>
        <taxon>Saccharomycetes</taxon>
        <taxon>Saccharomycetales</taxon>
        <taxon>Saccharomycetaceae</taxon>
        <taxon>Vanderwaltozyma</taxon>
    </lineage>
</organism>
<dbReference type="eggNOG" id="ENOG502S1WJ">
    <property type="taxonomic scope" value="Eukaryota"/>
</dbReference>
<dbReference type="GO" id="GO:0000127">
    <property type="term" value="C:transcription factor TFIIIC complex"/>
    <property type="evidence" value="ECO:0007669"/>
    <property type="project" value="EnsemblFungi"/>
</dbReference>
<feature type="compositionally biased region" description="Basic residues" evidence="4">
    <location>
        <begin position="106"/>
        <end position="120"/>
    </location>
</feature>
<accession>A7THV6</accession>
<protein>
    <recommendedName>
        <fullName evidence="7">Transcription factor tau 91 kDa subunit</fullName>
    </recommendedName>
</protein>
<proteinExistence type="predicted"/>
<evidence type="ECO:0008006" key="7">
    <source>
        <dbReference type="Google" id="ProtNLM"/>
    </source>
</evidence>
<gene>
    <name evidence="5" type="ORF">Kpol_1031p22</name>
</gene>
<evidence type="ECO:0000313" key="6">
    <source>
        <dbReference type="Proteomes" id="UP000000267"/>
    </source>
</evidence>
<evidence type="ECO:0000256" key="4">
    <source>
        <dbReference type="SAM" id="MobiDB-lite"/>
    </source>
</evidence>
<sequence>MPVKRGRGRPKKSENDQIADPTVTQDITTLVTTAVKEATRKRARKTKVKKVELEVTQLTDSDGLAKNTQEELDPNFIVDTAVEVDNDFEDLEIELEDVEDSTVSKKTTKKARQKVTKKSNSKASTPGPQEKKVRIFRFLKDMSSARDKIARLYGSNEGKLLDLAKIKGGFEDCVFDFPLERVQTDSKYCVEINPPTVIEGSDIYDKLINKDNATKYRLLQTKEMLDQFKFTPKSIPVRIGNTEVNLNVDEKTEFPVLDYGTRNGFVYNCGALVTDIAWLNNSADGAGQFIAVSLSQYSGKPLDRHLEQFETESHISCIQIYNFDSENLRLTKFETILHNFGETWNLKWHEGCSVNNNNIGVLSFTCQEGTVKFIEVKTPNDENDHSIFYCESASITISLPDTMITCFDFLSPTTIICGSKNGYVSHFDLTDPLIPSFYRKMHDSYIINIVVAYSKFENPVVSTVSVDGYFYEFDPIDIQSTRTLIARFKGNNILPVAYIPNLYAYLVSDGSNSTKTVTPRAIFPHAVLSLHNTVTSIASSGLHPLTLTGCADGSLVIDNIARKLLTGVKNTATIHKSLKLWKWDFSQNGDIYRLNHSYEVLKSGANDICKMEVNPHGVSITSVKWNETRNGAKFYAFANAAGLLTIERLGNY</sequence>
<dbReference type="HOGENOM" id="CLU_023122_0_0_1"/>
<dbReference type="PhylomeDB" id="A7THV6"/>
<evidence type="ECO:0000313" key="5">
    <source>
        <dbReference type="EMBL" id="EDO18118.1"/>
    </source>
</evidence>
<evidence type="ECO:0000256" key="2">
    <source>
        <dbReference type="ARBA" id="ARBA00023163"/>
    </source>
</evidence>
<feature type="compositionally biased region" description="Basic residues" evidence="4">
    <location>
        <begin position="1"/>
        <end position="10"/>
    </location>
</feature>
<dbReference type="GO" id="GO:0005634">
    <property type="term" value="C:nucleus"/>
    <property type="evidence" value="ECO:0007669"/>
    <property type="project" value="UniProtKB-SubCell"/>
</dbReference>
<dbReference type="GeneID" id="5546388"/>
<dbReference type="InParanoid" id="A7THV6"/>
<dbReference type="InterPro" id="IPR015943">
    <property type="entry name" value="WD40/YVTN_repeat-like_dom_sf"/>
</dbReference>
<dbReference type="EMBL" id="DS480393">
    <property type="protein sequence ID" value="EDO18118.1"/>
    <property type="molecule type" value="Genomic_DNA"/>
</dbReference>
<feature type="region of interest" description="Disordered" evidence="4">
    <location>
        <begin position="1"/>
        <end position="21"/>
    </location>
</feature>
<dbReference type="Proteomes" id="UP000000267">
    <property type="component" value="Unassembled WGS sequence"/>
</dbReference>
<dbReference type="KEGG" id="vpo:Kpol_1031p22"/>
<reference evidence="5 6" key="1">
    <citation type="journal article" date="2007" name="Proc. Natl. Acad. Sci. U.S.A.">
        <title>Independent sorting-out of thousands of duplicated gene pairs in two yeast species descended from a whole-genome duplication.</title>
        <authorList>
            <person name="Scannell D.R."/>
            <person name="Frank A.C."/>
            <person name="Conant G.C."/>
            <person name="Byrne K.P."/>
            <person name="Woolfit M."/>
            <person name="Wolfe K.H."/>
        </authorList>
    </citation>
    <scope>NUCLEOTIDE SEQUENCE [LARGE SCALE GENOMIC DNA]</scope>
    <source>
        <strain evidence="6">ATCC 22028 / DSM 70294 / BCRC 21397 / CBS 2163 / NBRC 10782 / NRRL Y-8283 / UCD 57-17</strain>
    </source>
</reference>
<comment type="subcellular location">
    <subcellularLocation>
        <location evidence="1">Nucleus</location>
    </subcellularLocation>
</comment>
<dbReference type="OrthoDB" id="4703at2759"/>
<evidence type="ECO:0000256" key="3">
    <source>
        <dbReference type="ARBA" id="ARBA00023242"/>
    </source>
</evidence>
<dbReference type="AlphaFoldDB" id="A7THV6"/>